<dbReference type="PRINTS" id="PR00420">
    <property type="entry name" value="RNGMNOXGNASE"/>
</dbReference>
<comment type="caution">
    <text evidence="2">The sequence shown here is derived from an EMBL/GenBank/DDBJ whole genome shotgun (WGS) entry which is preliminary data.</text>
</comment>
<dbReference type="GO" id="GO:0071949">
    <property type="term" value="F:FAD binding"/>
    <property type="evidence" value="ECO:0007669"/>
    <property type="project" value="InterPro"/>
</dbReference>
<dbReference type="AlphaFoldDB" id="A0A1S1YTM7"/>
<dbReference type="OrthoDB" id="1142316at2"/>
<feature type="domain" description="FAD-binding" evidence="1">
    <location>
        <begin position="2"/>
        <end position="150"/>
    </location>
</feature>
<dbReference type="Gene3D" id="3.50.50.60">
    <property type="entry name" value="FAD/NAD(P)-binding domain"/>
    <property type="match status" value="1"/>
</dbReference>
<evidence type="ECO:0000313" key="3">
    <source>
        <dbReference type="Proteomes" id="UP000179797"/>
    </source>
</evidence>
<dbReference type="RefSeq" id="WP_044220574.1">
    <property type="nucleotide sequence ID" value="NZ_JRYR02000002.1"/>
</dbReference>
<name>A0A1S1YTM7_FLAPC</name>
<keyword evidence="3" id="KW-1185">Reference proteome</keyword>
<accession>A0A1S1YTM7</accession>
<dbReference type="EMBL" id="JRYR02000002">
    <property type="protein sequence ID" value="OHX64368.1"/>
    <property type="molecule type" value="Genomic_DNA"/>
</dbReference>
<dbReference type="SUPFAM" id="SSF51905">
    <property type="entry name" value="FAD/NAD(P)-binding domain"/>
    <property type="match status" value="1"/>
</dbReference>
<organism evidence="2 3">
    <name type="scientific">Flammeovirga pacifica</name>
    <dbReference type="NCBI Taxonomy" id="915059"/>
    <lineage>
        <taxon>Bacteria</taxon>
        <taxon>Pseudomonadati</taxon>
        <taxon>Bacteroidota</taxon>
        <taxon>Cytophagia</taxon>
        <taxon>Cytophagales</taxon>
        <taxon>Flammeovirgaceae</taxon>
        <taxon>Flammeovirga</taxon>
    </lineage>
</organism>
<reference evidence="2 3" key="1">
    <citation type="journal article" date="2012" name="Int. J. Syst. Evol. Microbiol.">
        <title>Flammeovirga pacifica sp. nov., isolated from deep-sea sediment.</title>
        <authorList>
            <person name="Xu H."/>
            <person name="Fu Y."/>
            <person name="Yang N."/>
            <person name="Ding Z."/>
            <person name="Lai Q."/>
            <person name="Zeng R."/>
        </authorList>
    </citation>
    <scope>NUCLEOTIDE SEQUENCE [LARGE SCALE GENOMIC DNA]</scope>
    <source>
        <strain evidence="3">DSM 24597 / LMG 26175 / WPAGA1</strain>
    </source>
</reference>
<dbReference type="InterPro" id="IPR050407">
    <property type="entry name" value="Geranylgeranyl_reductase"/>
</dbReference>
<dbReference type="STRING" id="915059.NH26_22510"/>
<dbReference type="PANTHER" id="PTHR42685:SF22">
    <property type="entry name" value="CONDITIONED MEDIUM FACTOR RECEPTOR 1"/>
    <property type="match status" value="1"/>
</dbReference>
<evidence type="ECO:0000259" key="1">
    <source>
        <dbReference type="Pfam" id="PF01494"/>
    </source>
</evidence>
<dbReference type="Proteomes" id="UP000179797">
    <property type="component" value="Unassembled WGS sequence"/>
</dbReference>
<dbReference type="InterPro" id="IPR002938">
    <property type="entry name" value="FAD-bd"/>
</dbReference>
<gene>
    <name evidence="2" type="ORF">NH26_22510</name>
</gene>
<protein>
    <recommendedName>
        <fullName evidence="1">FAD-binding domain-containing protein</fullName>
    </recommendedName>
</protein>
<dbReference type="Pfam" id="PF01494">
    <property type="entry name" value="FAD_binding_3"/>
    <property type="match status" value="1"/>
</dbReference>
<evidence type="ECO:0000313" key="2">
    <source>
        <dbReference type="EMBL" id="OHX64368.1"/>
    </source>
</evidence>
<dbReference type="PANTHER" id="PTHR42685">
    <property type="entry name" value="GERANYLGERANYL DIPHOSPHATE REDUCTASE"/>
    <property type="match status" value="1"/>
</dbReference>
<dbReference type="InterPro" id="IPR036188">
    <property type="entry name" value="FAD/NAD-bd_sf"/>
</dbReference>
<sequence length="374" mass="41925">MIDVIIIGGGLGGLALGIRLQKQGINCTLLEQKSYPFHRVCGEYISHEAWPFLKSCGIDPDELQLPSINKLKVTSNSGNVLETEMPQGGRGISRFLLDHLLYEEAKKVGVNVITSCKVNAVYQSNLGWEVHSTSGNIKGKAVVGAFGKRSSLDKFFNRDYLNTGVIKNRLKNFVGVKYHLKGDFPNDLIELHNFSGGYCGLSKVEEDKICMCYLSRGENLKKVRTLKEMESAYLSQNPFLKKYLSYDRLWDKPISIAKIDFSNKNTIESEIPLIGDAAGLIAPLCGNGMSMSLHSSVLISDLLMLYLNEEMTWDELVTDYKSIWKKTFGKRLFVGRNIQRLFGGEHTTSLLISLLNKTPHLTNRLIKSTHGEFF</sequence>
<proteinExistence type="predicted"/>